<protein>
    <submittedName>
        <fullName evidence="1">Uncharacterized protein</fullName>
    </submittedName>
</protein>
<dbReference type="Proteomes" id="UP000022645">
    <property type="component" value="Unassembled WGS sequence"/>
</dbReference>
<reference evidence="1 2" key="1">
    <citation type="submission" date="2014-01" db="EMBL/GenBank/DDBJ databases">
        <authorList>
            <person name="Durkin A.S."/>
            <person name="McCorrison J."/>
            <person name="Torralba M."/>
            <person name="Gillis M."/>
            <person name="Haft D.H."/>
            <person name="Methe B."/>
            <person name="Sutton G."/>
            <person name="Nelson K.E."/>
        </authorList>
    </citation>
    <scope>NUCLEOTIDE SEQUENCE [LARGE SCALE GENOMIC DNA]</scope>
    <source>
        <strain evidence="1 2">ATCC 33093</strain>
    </source>
</reference>
<name>X8IND2_9FIRM</name>
<gene>
    <name evidence="1" type="ORF">HMPREF0581_1002</name>
</gene>
<organism evidence="1 2">
    <name type="scientific">Mogibacterium timidum ATCC 33093</name>
    <dbReference type="NCBI Taxonomy" id="1401079"/>
    <lineage>
        <taxon>Bacteria</taxon>
        <taxon>Bacillati</taxon>
        <taxon>Bacillota</taxon>
        <taxon>Clostridia</taxon>
        <taxon>Peptostreptococcales</taxon>
        <taxon>Anaerovoracaceae</taxon>
        <taxon>Mogibacterium</taxon>
    </lineage>
</organism>
<dbReference type="EMBL" id="JALU01000027">
    <property type="protein sequence ID" value="EUC51593.1"/>
    <property type="molecule type" value="Genomic_DNA"/>
</dbReference>
<dbReference type="AlphaFoldDB" id="X8IND2"/>
<evidence type="ECO:0000313" key="1">
    <source>
        <dbReference type="EMBL" id="EUC51593.1"/>
    </source>
</evidence>
<dbReference type="RefSeq" id="WP_009643620.1">
    <property type="nucleotide sequence ID" value="NZ_JALU01000027.1"/>
</dbReference>
<evidence type="ECO:0000313" key="2">
    <source>
        <dbReference type="Proteomes" id="UP000022645"/>
    </source>
</evidence>
<comment type="caution">
    <text evidence="1">The sequence shown here is derived from an EMBL/GenBank/DDBJ whole genome shotgun (WGS) entry which is preliminary data.</text>
</comment>
<proteinExistence type="predicted"/>
<accession>X8IND2</accession>
<sequence length="47" mass="5568">MSEYFYLDPAEIKAQCREAIENLNEVSSKTKDVEQKLDEFIHLIHQN</sequence>